<evidence type="ECO:0000256" key="2">
    <source>
        <dbReference type="SAM" id="Phobius"/>
    </source>
</evidence>
<keyword evidence="2" id="KW-1133">Transmembrane helix</keyword>
<feature type="region of interest" description="Disordered" evidence="1">
    <location>
        <begin position="146"/>
        <end position="178"/>
    </location>
</feature>
<dbReference type="AlphaFoldDB" id="A0AAW4WFN6"/>
<dbReference type="RefSeq" id="WP_227709782.1">
    <property type="nucleotide sequence ID" value="NZ_JAJEQW010000003.1"/>
</dbReference>
<sequence length="221" mass="24540">MTGVEIILILAGLVMMIGSFMVTEKLSGAELDRIAELSQNEIKKILENKLKDAEAAIEDQIDHAIEDSTDKVERALDKETNEKMLAIGEYSDTVMEKMNQTHNEIMFLYSMLNDKHTELTKLAGQIGEMSAEIGESLEEAKESVVKETEEVKATEEPVETETEPATGEMEEQPEQTNHNEKILALYSQGKSYVEIAKELGLGQGEVRLVVGLYKGVDTSEV</sequence>
<feature type="compositionally biased region" description="Acidic residues" evidence="1">
    <location>
        <begin position="156"/>
        <end position="173"/>
    </location>
</feature>
<protein>
    <submittedName>
        <fullName evidence="3">Uncharacterized protein</fullName>
    </submittedName>
</protein>
<feature type="transmembrane region" description="Helical" evidence="2">
    <location>
        <begin position="6"/>
        <end position="23"/>
    </location>
</feature>
<evidence type="ECO:0000313" key="4">
    <source>
        <dbReference type="Proteomes" id="UP001198893"/>
    </source>
</evidence>
<keyword evidence="2" id="KW-0472">Membrane</keyword>
<name>A0AAW4WFN6_9FIRM</name>
<comment type="caution">
    <text evidence="3">The sequence shown here is derived from an EMBL/GenBank/DDBJ whole genome shotgun (WGS) entry which is preliminary data.</text>
</comment>
<organism evidence="3 4">
    <name type="scientific">Roseburia amylophila</name>
    <dbReference type="NCBI Taxonomy" id="2981794"/>
    <lineage>
        <taxon>Bacteria</taxon>
        <taxon>Bacillati</taxon>
        <taxon>Bacillota</taxon>
        <taxon>Clostridia</taxon>
        <taxon>Lachnospirales</taxon>
        <taxon>Lachnospiraceae</taxon>
        <taxon>Roseburia</taxon>
    </lineage>
</organism>
<proteinExistence type="predicted"/>
<dbReference type="Proteomes" id="UP001198893">
    <property type="component" value="Unassembled WGS sequence"/>
</dbReference>
<dbReference type="InterPro" id="IPR046118">
    <property type="entry name" value="DUF6115"/>
</dbReference>
<gene>
    <name evidence="3" type="ORF">LKD47_04440</name>
</gene>
<dbReference type="Pfam" id="PF19610">
    <property type="entry name" value="DUF6115"/>
    <property type="match status" value="1"/>
</dbReference>
<accession>A0AAW4WFN6</accession>
<keyword evidence="2" id="KW-0812">Transmembrane</keyword>
<evidence type="ECO:0000256" key="1">
    <source>
        <dbReference type="SAM" id="MobiDB-lite"/>
    </source>
</evidence>
<reference evidence="3" key="1">
    <citation type="submission" date="2021-10" db="EMBL/GenBank/DDBJ databases">
        <title>Anaerobic single-cell dispensing facilitates the cultivation of human gut bacteria.</title>
        <authorList>
            <person name="Afrizal A."/>
        </authorList>
    </citation>
    <scope>NUCLEOTIDE SEQUENCE</scope>
    <source>
        <strain evidence="3">CLA-AA-H204</strain>
    </source>
</reference>
<evidence type="ECO:0000313" key="3">
    <source>
        <dbReference type="EMBL" id="MCC2241555.1"/>
    </source>
</evidence>
<dbReference type="EMBL" id="JAJEQW010000003">
    <property type="protein sequence ID" value="MCC2241555.1"/>
    <property type="molecule type" value="Genomic_DNA"/>
</dbReference>
<feature type="compositionally biased region" description="Basic and acidic residues" evidence="1">
    <location>
        <begin position="146"/>
        <end position="155"/>
    </location>
</feature>